<feature type="region of interest" description="Disordered" evidence="1">
    <location>
        <begin position="116"/>
        <end position="151"/>
    </location>
</feature>
<evidence type="ECO:0000313" key="3">
    <source>
        <dbReference type="Proteomes" id="UP001597168"/>
    </source>
</evidence>
<protein>
    <recommendedName>
        <fullName evidence="4">Excreted virulence factor EspC (Type VII ESX diderm)</fullName>
    </recommendedName>
</protein>
<evidence type="ECO:0000256" key="1">
    <source>
        <dbReference type="SAM" id="MobiDB-lite"/>
    </source>
</evidence>
<sequence>MPGFDVDVASVAALGSLMRRNAEAAGVFVHHLEIRRPDKVEEGLLGLLNGPLNRLQDLGEANTRRGHELGLGAGTELRKAAEFYGSVDRTKATYLDMMYPGAAPTRLSRHEVVGPDARFDEGRDPGADPANPDKPYNGPPTHPTPEDVATGGWPLRIEDEIDKLTGQCSVARHVRDLVTAISGKDIFSILLSFVSGDWGDLYRQGKVFEDTAFAFTVIKDNVDRGRYLVQDKWEGNAANAAEDWIAAYAKACAAHAEFMAEVGGQIRKFASTAYHALQALNIGLDFLIDTLVDLLLRGYGGPFVGGAISILRGENPLHAVVSVMLAVSRISDVIDALRAAAHVVVGAIEQVVANGEVVAKAWPSLGYDHPAVT</sequence>
<keyword evidence="3" id="KW-1185">Reference proteome</keyword>
<dbReference type="Proteomes" id="UP001597168">
    <property type="component" value="Unassembled WGS sequence"/>
</dbReference>
<evidence type="ECO:0000313" key="2">
    <source>
        <dbReference type="EMBL" id="MFD1150559.1"/>
    </source>
</evidence>
<accession>A0ABW3R0L9</accession>
<dbReference type="RefSeq" id="WP_380726750.1">
    <property type="nucleotide sequence ID" value="NZ_JBHTLK010000167.1"/>
</dbReference>
<proteinExistence type="predicted"/>
<evidence type="ECO:0008006" key="4">
    <source>
        <dbReference type="Google" id="ProtNLM"/>
    </source>
</evidence>
<reference evidence="3" key="1">
    <citation type="journal article" date="2019" name="Int. J. Syst. Evol. Microbiol.">
        <title>The Global Catalogue of Microorganisms (GCM) 10K type strain sequencing project: providing services to taxonomists for standard genome sequencing and annotation.</title>
        <authorList>
            <consortium name="The Broad Institute Genomics Platform"/>
            <consortium name="The Broad Institute Genome Sequencing Center for Infectious Disease"/>
            <person name="Wu L."/>
            <person name="Ma J."/>
        </authorList>
    </citation>
    <scope>NUCLEOTIDE SEQUENCE [LARGE SCALE GENOMIC DNA]</scope>
    <source>
        <strain evidence="3">CCUG 60214</strain>
    </source>
</reference>
<name>A0ABW3R0L9_9PSEU</name>
<feature type="compositionally biased region" description="Basic and acidic residues" evidence="1">
    <location>
        <begin position="116"/>
        <end position="126"/>
    </location>
</feature>
<dbReference type="EMBL" id="JBHTLK010000167">
    <property type="protein sequence ID" value="MFD1150559.1"/>
    <property type="molecule type" value="Genomic_DNA"/>
</dbReference>
<organism evidence="2 3">
    <name type="scientific">Saccharothrix hoggarensis</name>
    <dbReference type="NCBI Taxonomy" id="913853"/>
    <lineage>
        <taxon>Bacteria</taxon>
        <taxon>Bacillati</taxon>
        <taxon>Actinomycetota</taxon>
        <taxon>Actinomycetes</taxon>
        <taxon>Pseudonocardiales</taxon>
        <taxon>Pseudonocardiaceae</taxon>
        <taxon>Saccharothrix</taxon>
    </lineage>
</organism>
<gene>
    <name evidence="2" type="ORF">ACFQ3T_25785</name>
</gene>
<comment type="caution">
    <text evidence="2">The sequence shown here is derived from an EMBL/GenBank/DDBJ whole genome shotgun (WGS) entry which is preliminary data.</text>
</comment>